<comment type="caution">
    <text evidence="4">The sequence shown here is derived from an EMBL/GenBank/DDBJ whole genome shotgun (WGS) entry which is preliminary data.</text>
</comment>
<dbReference type="AlphaFoldDB" id="A0A5C6CJK1"/>
<dbReference type="Proteomes" id="UP000318437">
    <property type="component" value="Unassembled WGS sequence"/>
</dbReference>
<organism evidence="4 5">
    <name type="scientific">Bythopirellula polymerisocia</name>
    <dbReference type="NCBI Taxonomy" id="2528003"/>
    <lineage>
        <taxon>Bacteria</taxon>
        <taxon>Pseudomonadati</taxon>
        <taxon>Planctomycetota</taxon>
        <taxon>Planctomycetia</taxon>
        <taxon>Pirellulales</taxon>
        <taxon>Lacipirellulaceae</taxon>
        <taxon>Bythopirellula</taxon>
    </lineage>
</organism>
<keyword evidence="2" id="KW-0472">Membrane</keyword>
<evidence type="ECO:0000259" key="3">
    <source>
        <dbReference type="Pfam" id="PF13435"/>
    </source>
</evidence>
<feature type="compositionally biased region" description="Low complexity" evidence="1">
    <location>
        <begin position="113"/>
        <end position="124"/>
    </location>
</feature>
<evidence type="ECO:0000313" key="4">
    <source>
        <dbReference type="EMBL" id="TWU23757.1"/>
    </source>
</evidence>
<reference evidence="4 5" key="1">
    <citation type="submission" date="2019-02" db="EMBL/GenBank/DDBJ databases">
        <title>Deep-cultivation of Planctomycetes and their phenomic and genomic characterization uncovers novel biology.</title>
        <authorList>
            <person name="Wiegand S."/>
            <person name="Jogler M."/>
            <person name="Boedeker C."/>
            <person name="Pinto D."/>
            <person name="Vollmers J."/>
            <person name="Rivas-Marin E."/>
            <person name="Kohn T."/>
            <person name="Peeters S.H."/>
            <person name="Heuer A."/>
            <person name="Rast P."/>
            <person name="Oberbeckmann S."/>
            <person name="Bunk B."/>
            <person name="Jeske O."/>
            <person name="Meyerdierks A."/>
            <person name="Storesund J.E."/>
            <person name="Kallscheuer N."/>
            <person name="Luecker S."/>
            <person name="Lage O.M."/>
            <person name="Pohl T."/>
            <person name="Merkel B.J."/>
            <person name="Hornburger P."/>
            <person name="Mueller R.-W."/>
            <person name="Bruemmer F."/>
            <person name="Labrenz M."/>
            <person name="Spormann A.M."/>
            <person name="Op Den Camp H."/>
            <person name="Overmann J."/>
            <person name="Amann R."/>
            <person name="Jetten M.S.M."/>
            <person name="Mascher T."/>
            <person name="Medema M.H."/>
            <person name="Devos D.P."/>
            <person name="Kaster A.-K."/>
            <person name="Ovreas L."/>
            <person name="Rohde M."/>
            <person name="Galperin M.Y."/>
            <person name="Jogler C."/>
        </authorList>
    </citation>
    <scope>NUCLEOTIDE SEQUENCE [LARGE SCALE GENOMIC DNA]</scope>
    <source>
        <strain evidence="4 5">Pla144</strain>
    </source>
</reference>
<dbReference type="EMBL" id="SJPS01000006">
    <property type="protein sequence ID" value="TWU23757.1"/>
    <property type="molecule type" value="Genomic_DNA"/>
</dbReference>
<name>A0A5C6CJK1_9BACT</name>
<keyword evidence="5" id="KW-1185">Reference proteome</keyword>
<feature type="compositionally biased region" description="Pro residues" evidence="1">
    <location>
        <begin position="220"/>
        <end position="230"/>
    </location>
</feature>
<evidence type="ECO:0000256" key="2">
    <source>
        <dbReference type="SAM" id="Phobius"/>
    </source>
</evidence>
<dbReference type="InterPro" id="IPR036280">
    <property type="entry name" value="Multihaem_cyt_sf"/>
</dbReference>
<feature type="compositionally biased region" description="Low complexity" evidence="1">
    <location>
        <begin position="231"/>
        <end position="242"/>
    </location>
</feature>
<evidence type="ECO:0000256" key="1">
    <source>
        <dbReference type="SAM" id="MobiDB-lite"/>
    </source>
</evidence>
<dbReference type="Gene3D" id="1.10.1130.10">
    <property type="entry name" value="Flavocytochrome C3, Chain A"/>
    <property type="match status" value="1"/>
</dbReference>
<protein>
    <recommendedName>
        <fullName evidence="3">Cytochrome c-552/4 domain-containing protein</fullName>
    </recommendedName>
</protein>
<proteinExistence type="predicted"/>
<gene>
    <name evidence="4" type="ORF">Pla144_39320</name>
</gene>
<dbReference type="SUPFAM" id="SSF48695">
    <property type="entry name" value="Multiheme cytochromes"/>
    <property type="match status" value="1"/>
</dbReference>
<keyword evidence="2" id="KW-0812">Transmembrane</keyword>
<feature type="compositionally biased region" description="Basic and acidic residues" evidence="1">
    <location>
        <begin position="148"/>
        <end position="170"/>
    </location>
</feature>
<accession>A0A5C6CJK1</accession>
<feature type="region of interest" description="Disordered" evidence="1">
    <location>
        <begin position="113"/>
        <end position="249"/>
    </location>
</feature>
<evidence type="ECO:0000313" key="5">
    <source>
        <dbReference type="Proteomes" id="UP000318437"/>
    </source>
</evidence>
<dbReference type="InterPro" id="IPR023155">
    <property type="entry name" value="Cyt_c-552/4"/>
</dbReference>
<feature type="compositionally biased region" description="Pro residues" evidence="1">
    <location>
        <begin position="193"/>
        <end position="209"/>
    </location>
</feature>
<dbReference type="Pfam" id="PF13435">
    <property type="entry name" value="Cytochrome_C554"/>
    <property type="match status" value="1"/>
</dbReference>
<feature type="domain" description="Cytochrome c-552/4" evidence="3">
    <location>
        <begin position="267"/>
        <end position="348"/>
    </location>
</feature>
<sequence length="800" mass="88223">MERKSLGIGVRPWLGGAVVVAISALVGYWHAQPQSAPESSRYSDIVLVDHESDRVEQIEQALAQAGCPGWMVLAGEGPSALGAEVVPPEIRTISADIPRVSYPQPLRVASRVATGASSTAVVATPGESNDPDDLLDGTADLLWNDDAAPEKEAAPVEAPEEKPPQEDSVDKTPAVNKPDDTLPLREPSFPVDVPEPPGKNEPQALPVPLPATAEEIAPPAQSPFAPPPSPANAAPHSMPSHATGDTQSTGKSYCEFVADSLYPSAFACATCHEKLFEEWSVSSHAYAAVSPMFHKFEQKINDISQATIGYFCYRCHSPVGTSLGISRAAPLWDLPQVAREGVTCIACHRVNQRYGKVNGERRIEPGNIFAPVYGSIGGSGVAEVIAHKNEFKVKTSSQEQGPGQDIHIAGCYFDQLSKPEFCVSCHQVAVQPGIKLEVVWEQYRASPACKKGISCQDCHMGRLPGVPSGYKTGPAAIVNGKTVNDHRKHANHVFYGPGYSIAHPGVFPFNKDALRWSMLEWLQFDYRAGWGTEEFEKAVEDGLLYATFPPVWSNVDDRYDAREVVEANLKKLGQKDISRHQIMENGSHVDGPFFDKPLARGRDLRFHYIVTNRNDGHNMPSGSLGAQPQLWANVVLIGPRGQRLWESGYTDRWGDVADIHSEDVRNKRIPYDWQLFNLQTMFLITGATGTDREFFLPVNIDIDQLPYLRPGAQPISVINHPPFIRMEGRSLAPLGSRRAPYKVPAELLQEPGCYRLSFRLRMRTQPIYFMRFCDATLEMQRAMNEGITDFHLNSYEFEIR</sequence>
<keyword evidence="2" id="KW-1133">Transmembrane helix</keyword>
<feature type="transmembrane region" description="Helical" evidence="2">
    <location>
        <begin position="12"/>
        <end position="31"/>
    </location>
</feature>